<sequence length="171" mass="19928">MNLDFYMLTQDQRIDGALKPLGRVDLRPEEANDKSIHLQFPIQKAEKVVEVDFIERPLPLISNRLKQLAEKFCPRMKFAPVGLMNLEKREQYWYWLASFPQVACLSAESEFHPNGTLKRIVIDSFKAGNHPIFQLQGSREHYIIVNLMLAESILRRDFTGLKLISVEQEDR</sequence>
<keyword evidence="2" id="KW-1185">Reference proteome</keyword>
<protein>
    <submittedName>
        <fullName evidence="1">Serine protease</fullName>
    </submittedName>
</protein>
<comment type="caution">
    <text evidence="1">The sequence shown here is derived from an EMBL/GenBank/DDBJ whole genome shotgun (WGS) entry which is preliminary data.</text>
</comment>
<dbReference type="AlphaFoldDB" id="A0A5D0CLC1"/>
<name>A0A5D0CLC1_9BACL</name>
<dbReference type="EMBL" id="VSDO01000005">
    <property type="protein sequence ID" value="TYA10746.1"/>
    <property type="molecule type" value="Genomic_DNA"/>
</dbReference>
<evidence type="ECO:0000313" key="1">
    <source>
        <dbReference type="EMBL" id="TYA10746.1"/>
    </source>
</evidence>
<reference evidence="1 2" key="1">
    <citation type="submission" date="2019-08" db="EMBL/GenBank/DDBJ databases">
        <title>Genome sequencing of Paenibacillus faecis DSM 23593(T).</title>
        <authorList>
            <person name="Kook J.-K."/>
            <person name="Park S.-N."/>
            <person name="Lim Y.K."/>
        </authorList>
    </citation>
    <scope>NUCLEOTIDE SEQUENCE [LARGE SCALE GENOMIC DNA]</scope>
    <source>
        <strain evidence="1 2">DSM 23593</strain>
    </source>
</reference>
<dbReference type="Proteomes" id="UP000325218">
    <property type="component" value="Unassembled WGS sequence"/>
</dbReference>
<organism evidence="1 2">
    <name type="scientific">Paenibacillus faecis</name>
    <dbReference type="NCBI Taxonomy" id="862114"/>
    <lineage>
        <taxon>Bacteria</taxon>
        <taxon>Bacillati</taxon>
        <taxon>Bacillota</taxon>
        <taxon>Bacilli</taxon>
        <taxon>Bacillales</taxon>
        <taxon>Paenibacillaceae</taxon>
        <taxon>Paenibacillus</taxon>
    </lineage>
</organism>
<dbReference type="OrthoDB" id="2086300at2"/>
<accession>A0A5D0CLC1</accession>
<dbReference type="GO" id="GO:0008233">
    <property type="term" value="F:peptidase activity"/>
    <property type="evidence" value="ECO:0007669"/>
    <property type="project" value="UniProtKB-KW"/>
</dbReference>
<evidence type="ECO:0000313" key="2">
    <source>
        <dbReference type="Proteomes" id="UP000325218"/>
    </source>
</evidence>
<dbReference type="RefSeq" id="WP_148456699.1">
    <property type="nucleotide sequence ID" value="NZ_VSDO01000005.1"/>
</dbReference>
<gene>
    <name evidence="1" type="ORF">FRY98_23470</name>
</gene>
<dbReference type="GO" id="GO:0006508">
    <property type="term" value="P:proteolysis"/>
    <property type="evidence" value="ECO:0007669"/>
    <property type="project" value="UniProtKB-KW"/>
</dbReference>
<keyword evidence="1" id="KW-0378">Hydrolase</keyword>
<proteinExistence type="predicted"/>
<keyword evidence="1" id="KW-0645">Protease</keyword>